<dbReference type="AlphaFoldDB" id="A0AB39YZQ3"/>
<name>A0AB39YZQ3_DROSZ</name>
<dbReference type="InterPro" id="IPR014810">
    <property type="entry name" value="Fcf2_C"/>
</dbReference>
<keyword evidence="4" id="KW-1185">Reference proteome</keyword>
<feature type="domain" description="Fcf2 pre-rRNA processing C-terminal" evidence="3">
    <location>
        <begin position="132"/>
        <end position="223"/>
    </location>
</feature>
<gene>
    <name evidence="5" type="primary">LOC108006140</name>
</gene>
<organism evidence="4 5">
    <name type="scientific">Drosophila suzukii</name>
    <name type="common">Spotted-wing drosophila fruit fly</name>
    <dbReference type="NCBI Taxonomy" id="28584"/>
    <lineage>
        <taxon>Eukaryota</taxon>
        <taxon>Metazoa</taxon>
        <taxon>Ecdysozoa</taxon>
        <taxon>Arthropoda</taxon>
        <taxon>Hexapoda</taxon>
        <taxon>Insecta</taxon>
        <taxon>Pterygota</taxon>
        <taxon>Neoptera</taxon>
        <taxon>Endopterygota</taxon>
        <taxon>Diptera</taxon>
        <taxon>Brachycera</taxon>
        <taxon>Muscomorpha</taxon>
        <taxon>Ephydroidea</taxon>
        <taxon>Drosophilidae</taxon>
        <taxon>Drosophila</taxon>
        <taxon>Sophophora</taxon>
    </lineage>
</organism>
<dbReference type="GO" id="GO:0005730">
    <property type="term" value="C:nucleolus"/>
    <property type="evidence" value="ECO:0007669"/>
    <property type="project" value="UniProtKB-SubCell"/>
</dbReference>
<evidence type="ECO:0000259" key="3">
    <source>
        <dbReference type="Pfam" id="PF08698"/>
    </source>
</evidence>
<comment type="subcellular location">
    <subcellularLocation>
        <location evidence="1">Nucleus</location>
        <location evidence="1">Nucleolus</location>
    </subcellularLocation>
</comment>
<keyword evidence="2" id="KW-0539">Nucleus</keyword>
<dbReference type="GO" id="GO:0006396">
    <property type="term" value="P:RNA processing"/>
    <property type="evidence" value="ECO:0007669"/>
    <property type="project" value="TreeGrafter"/>
</dbReference>
<dbReference type="RefSeq" id="XP_016925084.4">
    <property type="nucleotide sequence ID" value="XM_017069595.4"/>
</dbReference>
<sequence length="250" mass="28929">MDSIIFDTKGEQELGGAQSKRIAYNRELLLREEKGGGSDEDPQEGEVQLFGLKLDFNEVLSAVSPQPTAIKKLKPIVEPNHSYDHDRATLQEKVAKDLKGSRLALNPDLSQRNALPTVGKRQQPILNRAERAKSKGKGWFDLPATEVTEEMRNELKIIQMRSVLNPKQFYKKNDLKYVPKFFQIGTVQPSALDHYNEKKSKKKQSLVNELLEDESFQMFNKRKYNEVIQRTEKYAHKKRMQKMKKLKKNK</sequence>
<dbReference type="PANTHER" id="PTHR21686">
    <property type="entry name" value="DEOXYNUCLEOTIDYLTRANSFERASE TERMINAL-INTERACTING PROTEIN 2"/>
    <property type="match status" value="1"/>
</dbReference>
<accession>A0AB39YZQ3</accession>
<dbReference type="Pfam" id="PF08698">
    <property type="entry name" value="Fcf2"/>
    <property type="match status" value="1"/>
</dbReference>
<dbReference type="GO" id="GO:0003723">
    <property type="term" value="F:RNA binding"/>
    <property type="evidence" value="ECO:0007669"/>
    <property type="project" value="TreeGrafter"/>
</dbReference>
<evidence type="ECO:0000313" key="4">
    <source>
        <dbReference type="Proteomes" id="UP001652628"/>
    </source>
</evidence>
<evidence type="ECO:0000313" key="5">
    <source>
        <dbReference type="RefSeq" id="XP_016925084.4"/>
    </source>
</evidence>
<evidence type="ECO:0000256" key="1">
    <source>
        <dbReference type="ARBA" id="ARBA00004604"/>
    </source>
</evidence>
<reference evidence="5" key="1">
    <citation type="submission" date="2025-08" db="UniProtKB">
        <authorList>
            <consortium name="RefSeq"/>
        </authorList>
    </citation>
    <scope>IDENTIFICATION</scope>
</reference>
<protein>
    <submittedName>
        <fullName evidence="5">Deoxynucleotidyltransferase terminal-interacting protein 2</fullName>
    </submittedName>
</protein>
<dbReference type="InterPro" id="IPR039883">
    <property type="entry name" value="Fcf2/DNTTIP2"/>
</dbReference>
<dbReference type="Proteomes" id="UP001652628">
    <property type="component" value="Chromosome 3"/>
</dbReference>
<dbReference type="GeneID" id="108006140"/>
<dbReference type="PANTHER" id="PTHR21686:SF12">
    <property type="entry name" value="DEOXYNUCLEOTIDYLTRANSFERASE TERMINAL-INTERACTING PROTEIN 2"/>
    <property type="match status" value="1"/>
</dbReference>
<evidence type="ECO:0000256" key="2">
    <source>
        <dbReference type="ARBA" id="ARBA00023242"/>
    </source>
</evidence>
<proteinExistence type="predicted"/>